<evidence type="ECO:0000256" key="3">
    <source>
        <dbReference type="ARBA" id="ARBA00020975"/>
    </source>
</evidence>
<sequence>MDLEVKMKWAQTASPEELQAELEKITKFKDESWVNLNSLSAQKVYVDDKIKGLTKILPTLRMINDEADNLVGTIKNISASSDKISAEIKTLDTARSRIEECQKRVSDLIDLELCAQGVQKAINDEDYETGAGHIHRFLSIDQNLLTKTAADVEKASGIQKAVLTLKDAASQLQAIVQHRFDEAIRNVDLGTIERFFKIFPLLGMHDEGIRCFCQYLSTKIEEAAVKNMSIALNTSISDKRQPVVFADTLTLLFEGLARMIDTHQPLIETYYGPGRLLSAVSILQNECDKQCNRIMLEFNKNRQLNRKISLINEVNTGGSFSKLDRLDPKDLDILIGEMTVMHMRAELYIRYIRRKVTADLEISTNDDDEKRIKLEELEKVIKNSHLTQSKHELLGNYLRLEQYFMEESIGKAVNMDTFDTSSDQQTSSLVDDTFFIIRKCIRRAISTGSLDGCCAIINTGCRVLESDYCAVLKNKLKQGYPSGYLDLTQAYNVLQTSLQQGRLQPSDAEQARTTFLVALNNGDVSTEYVEALCDSVIQEIDQVMPNMKTNDRGKLESCLSGLSSVTTNLKDVIDYGMQQLRSSAVKPRVNPWVDAFLNVNHQFTEDELSAYEAGVPFVQTLMFNLDSLLSTLKAYLTPTNYDTLVGLVTSEITSRLEKVILKTTYNRLGGLILDKEVRMLAGYLTTSTSWSMRDKFARLTQIATILNLEKVSEIADYWGSHEGALTWRLTPSELRTIMGLRMDFKVEDIRRLKL</sequence>
<dbReference type="Gene3D" id="1.10.287.1060">
    <property type="entry name" value="ESAT-6-like"/>
    <property type="match status" value="1"/>
</dbReference>
<evidence type="ECO:0000256" key="5">
    <source>
        <dbReference type="ARBA" id="ARBA00022927"/>
    </source>
</evidence>
<dbReference type="InterPro" id="IPR048682">
    <property type="entry name" value="COG4"/>
</dbReference>
<feature type="domain" description="COG4 transport protein middle alpha-helical bundle" evidence="9">
    <location>
        <begin position="165"/>
        <end position="477"/>
    </location>
</feature>
<dbReference type="InterPro" id="IPR013167">
    <property type="entry name" value="COG4_M"/>
</dbReference>
<evidence type="ECO:0000313" key="11">
    <source>
        <dbReference type="RefSeq" id="XP_017773856.1"/>
    </source>
</evidence>
<comment type="similarity">
    <text evidence="2">Belongs to the COG4 family.</text>
</comment>
<evidence type="ECO:0000256" key="2">
    <source>
        <dbReference type="ARBA" id="ARBA00009215"/>
    </source>
</evidence>
<organism evidence="10 11">
    <name type="scientific">Nicrophorus vespilloides</name>
    <name type="common">Boreal carrion beetle</name>
    <dbReference type="NCBI Taxonomy" id="110193"/>
    <lineage>
        <taxon>Eukaryota</taxon>
        <taxon>Metazoa</taxon>
        <taxon>Ecdysozoa</taxon>
        <taxon>Arthropoda</taxon>
        <taxon>Hexapoda</taxon>
        <taxon>Insecta</taxon>
        <taxon>Pterygota</taxon>
        <taxon>Neoptera</taxon>
        <taxon>Endopterygota</taxon>
        <taxon>Coleoptera</taxon>
        <taxon>Polyphaga</taxon>
        <taxon>Staphyliniformia</taxon>
        <taxon>Silphidae</taxon>
        <taxon>Nicrophorinae</taxon>
        <taxon>Nicrophorus</taxon>
    </lineage>
</organism>
<keyword evidence="7" id="KW-0472">Membrane</keyword>
<name>A0ABM1MH06_NICVS</name>
<dbReference type="Gene3D" id="1.20.58.1970">
    <property type="match status" value="1"/>
</dbReference>
<protein>
    <recommendedName>
        <fullName evidence="3">Conserved oligomeric Golgi complex subunit 4</fullName>
    </recommendedName>
    <alternativeName>
        <fullName evidence="8">Component of oligomeric Golgi complex 4</fullName>
    </alternativeName>
</protein>
<dbReference type="InterPro" id="IPR048680">
    <property type="entry name" value="COG4_N"/>
</dbReference>
<accession>A0ABM1MH06</accession>
<reference evidence="11" key="1">
    <citation type="submission" date="2025-08" db="UniProtKB">
        <authorList>
            <consortium name="RefSeq"/>
        </authorList>
    </citation>
    <scope>IDENTIFICATION</scope>
    <source>
        <tissue evidence="11">Whole Larva</tissue>
    </source>
</reference>
<dbReference type="Pfam" id="PF20663">
    <property type="entry name" value="COG4_N"/>
    <property type="match status" value="1"/>
</dbReference>
<evidence type="ECO:0000256" key="6">
    <source>
        <dbReference type="ARBA" id="ARBA00023034"/>
    </source>
</evidence>
<evidence type="ECO:0000259" key="9">
    <source>
        <dbReference type="SMART" id="SM00762"/>
    </source>
</evidence>
<dbReference type="Pfam" id="PF20662">
    <property type="entry name" value="COG4_C"/>
    <property type="match status" value="1"/>
</dbReference>
<evidence type="ECO:0000256" key="1">
    <source>
        <dbReference type="ARBA" id="ARBA00004395"/>
    </source>
</evidence>
<dbReference type="PANTHER" id="PTHR24016">
    <property type="entry name" value="CONSERVED OLIGOMERIC GOLGI COMPLEX SUBUNIT 4"/>
    <property type="match status" value="1"/>
</dbReference>
<dbReference type="Pfam" id="PF08318">
    <property type="entry name" value="COG4_m"/>
    <property type="match status" value="1"/>
</dbReference>
<dbReference type="RefSeq" id="XP_017773856.1">
    <property type="nucleotide sequence ID" value="XM_017918367.1"/>
</dbReference>
<dbReference type="SMART" id="SM00762">
    <property type="entry name" value="Cog4"/>
    <property type="match status" value="1"/>
</dbReference>
<keyword evidence="4" id="KW-0813">Transport</keyword>
<gene>
    <name evidence="11" type="primary">LOC108560702</name>
</gene>
<evidence type="ECO:0000256" key="8">
    <source>
        <dbReference type="ARBA" id="ARBA00031340"/>
    </source>
</evidence>
<evidence type="ECO:0000256" key="7">
    <source>
        <dbReference type="ARBA" id="ARBA00023136"/>
    </source>
</evidence>
<evidence type="ECO:0000256" key="4">
    <source>
        <dbReference type="ARBA" id="ARBA00022448"/>
    </source>
</evidence>
<keyword evidence="5" id="KW-0653">Protein transport</keyword>
<dbReference type="InterPro" id="IPR048684">
    <property type="entry name" value="COG4_C"/>
</dbReference>
<proteinExistence type="inferred from homology"/>
<dbReference type="PANTHER" id="PTHR24016:SF0">
    <property type="entry name" value="CONSERVED OLIGOMERIC GOLGI COMPLEX SUBUNIT 4"/>
    <property type="match status" value="1"/>
</dbReference>
<keyword evidence="10" id="KW-1185">Reference proteome</keyword>
<keyword evidence="6" id="KW-0333">Golgi apparatus</keyword>
<dbReference type="GeneID" id="108560702"/>
<comment type="subcellular location">
    <subcellularLocation>
        <location evidence="1">Golgi apparatus membrane</location>
        <topology evidence="1">Peripheral membrane protein</topology>
    </subcellularLocation>
</comment>
<dbReference type="Proteomes" id="UP000695000">
    <property type="component" value="Unplaced"/>
</dbReference>
<evidence type="ECO:0000313" key="10">
    <source>
        <dbReference type="Proteomes" id="UP000695000"/>
    </source>
</evidence>